<evidence type="ECO:0000313" key="1">
    <source>
        <dbReference type="EMBL" id="MBW8289782.1"/>
    </source>
</evidence>
<protein>
    <submittedName>
        <fullName evidence="1">Uncharacterized protein</fullName>
    </submittedName>
</protein>
<proteinExistence type="predicted"/>
<name>A0ABS7FI96_9NEIS</name>
<sequence length="140" mass="15224">MLIFATSGHRTTVMRASLEVGQAASFSQQLDAAKSTRFLPAQANPPAQLNLKSVTTEEAYDVLSGLANTGKLSSEEFQNLMPTIYIRLLNEQQGAPQAERFDLLADTQSLMESSKAFGTLAQVRAERSGLEALKAYQGNR</sequence>
<dbReference type="GeneID" id="89685625"/>
<dbReference type="Proteomes" id="UP000711178">
    <property type="component" value="Unassembled WGS sequence"/>
</dbReference>
<keyword evidence="2" id="KW-1185">Reference proteome</keyword>
<comment type="caution">
    <text evidence="1">The sequence shown here is derived from an EMBL/GenBank/DDBJ whole genome shotgun (WGS) entry which is preliminary data.</text>
</comment>
<dbReference type="EMBL" id="JAHDTB010000023">
    <property type="protein sequence ID" value="MBW8289782.1"/>
    <property type="molecule type" value="Genomic_DNA"/>
</dbReference>
<gene>
    <name evidence="1" type="ORF">KIF53_19275</name>
</gene>
<organism evidence="1 2">
    <name type="scientific">Chromobacterium subtsugae</name>
    <dbReference type="NCBI Taxonomy" id="251747"/>
    <lineage>
        <taxon>Bacteria</taxon>
        <taxon>Pseudomonadati</taxon>
        <taxon>Pseudomonadota</taxon>
        <taxon>Betaproteobacteria</taxon>
        <taxon>Neisseriales</taxon>
        <taxon>Chromobacteriaceae</taxon>
        <taxon>Chromobacterium</taxon>
    </lineage>
</organism>
<reference evidence="1 2" key="1">
    <citation type="submission" date="2021-05" db="EMBL/GenBank/DDBJ databases">
        <title>Draft Whole Genome Sequencing Of Biosensor Chromobacterium violaceum Strain CV026 Reveals A Regulatory RNA In Chromobacterium violaceum Phenotype Regulatory Network.</title>
        <authorList>
            <person name="Hong K.W."/>
            <person name="Chan K.G."/>
            <person name="Chang C.-Y."/>
        </authorList>
    </citation>
    <scope>NUCLEOTIDE SEQUENCE [LARGE SCALE GENOMIC DNA]</scope>
    <source>
        <strain evidence="1 2">ATCC 31532</strain>
    </source>
</reference>
<evidence type="ECO:0000313" key="2">
    <source>
        <dbReference type="Proteomes" id="UP000711178"/>
    </source>
</evidence>
<accession>A0ABS7FI96</accession>
<dbReference type="RefSeq" id="WP_146008328.1">
    <property type="nucleotide sequence ID" value="NZ_CP142381.1"/>
</dbReference>